<evidence type="ECO:0000256" key="5">
    <source>
        <dbReference type="ARBA" id="ARBA00022824"/>
    </source>
</evidence>
<dbReference type="Gene3D" id="1.10.630.10">
    <property type="entry name" value="Cytochrome P450"/>
    <property type="match status" value="1"/>
</dbReference>
<dbReference type="AlphaFoldDB" id="A0A8T0G252"/>
<dbReference type="Pfam" id="PF00067">
    <property type="entry name" value="p450"/>
    <property type="match status" value="1"/>
</dbReference>
<dbReference type="GO" id="GO:0004497">
    <property type="term" value="F:monooxygenase activity"/>
    <property type="evidence" value="ECO:0007669"/>
    <property type="project" value="UniProtKB-KW"/>
</dbReference>
<evidence type="ECO:0000313" key="10">
    <source>
        <dbReference type="Proteomes" id="UP000807504"/>
    </source>
</evidence>
<dbReference type="SUPFAM" id="SSF48264">
    <property type="entry name" value="Cytochrome P450"/>
    <property type="match status" value="1"/>
</dbReference>
<evidence type="ECO:0000256" key="3">
    <source>
        <dbReference type="ARBA" id="ARBA00010617"/>
    </source>
</evidence>
<organism evidence="9 10">
    <name type="scientific">Argiope bruennichi</name>
    <name type="common">Wasp spider</name>
    <name type="synonym">Aranea bruennichi</name>
    <dbReference type="NCBI Taxonomy" id="94029"/>
    <lineage>
        <taxon>Eukaryota</taxon>
        <taxon>Metazoa</taxon>
        <taxon>Ecdysozoa</taxon>
        <taxon>Arthropoda</taxon>
        <taxon>Chelicerata</taxon>
        <taxon>Arachnida</taxon>
        <taxon>Araneae</taxon>
        <taxon>Araneomorphae</taxon>
        <taxon>Entelegynae</taxon>
        <taxon>Araneoidea</taxon>
        <taxon>Araneidae</taxon>
        <taxon>Argiope</taxon>
    </lineage>
</organism>
<comment type="cofactor">
    <cofactor evidence="1">
        <name>heme</name>
        <dbReference type="ChEBI" id="CHEBI:30413"/>
    </cofactor>
</comment>
<dbReference type="GO" id="GO:0005789">
    <property type="term" value="C:endoplasmic reticulum membrane"/>
    <property type="evidence" value="ECO:0007669"/>
    <property type="project" value="UniProtKB-SubCell"/>
</dbReference>
<protein>
    <submittedName>
        <fullName evidence="9">Cytochrome P450 4V2 like protein</fullName>
    </submittedName>
</protein>
<reference evidence="9" key="1">
    <citation type="journal article" date="2020" name="bioRxiv">
        <title>Chromosome-level reference genome of the European wasp spider Argiope bruennichi: a resource for studies on range expansion and evolutionary adaptation.</title>
        <authorList>
            <person name="Sheffer M.M."/>
            <person name="Hoppe A."/>
            <person name="Krehenwinkel H."/>
            <person name="Uhl G."/>
            <person name="Kuss A.W."/>
            <person name="Jensen L."/>
            <person name="Jensen C."/>
            <person name="Gillespie R.G."/>
            <person name="Hoff K.J."/>
            <person name="Prost S."/>
        </authorList>
    </citation>
    <scope>NUCLEOTIDE SEQUENCE</scope>
</reference>
<keyword evidence="10" id="KW-1185">Reference proteome</keyword>
<dbReference type="PRINTS" id="PR00463">
    <property type="entry name" value="EP450I"/>
</dbReference>
<evidence type="ECO:0000313" key="9">
    <source>
        <dbReference type="EMBL" id="KAF8797022.1"/>
    </source>
</evidence>
<dbReference type="PANTHER" id="PTHR24291:SF189">
    <property type="entry name" value="CYTOCHROME P450 4C3-RELATED"/>
    <property type="match status" value="1"/>
</dbReference>
<comment type="caution">
    <text evidence="9">The sequence shown here is derived from an EMBL/GenBank/DDBJ whole genome shotgun (WGS) entry which is preliminary data.</text>
</comment>
<keyword evidence="7" id="KW-0560">Oxidoreductase</keyword>
<evidence type="ECO:0000256" key="8">
    <source>
        <dbReference type="ARBA" id="ARBA00023136"/>
    </source>
</evidence>
<name>A0A8T0G252_ARGBR</name>
<dbReference type="GO" id="GO:0016705">
    <property type="term" value="F:oxidoreductase activity, acting on paired donors, with incorporation or reduction of molecular oxygen"/>
    <property type="evidence" value="ECO:0007669"/>
    <property type="project" value="InterPro"/>
</dbReference>
<keyword evidence="7" id="KW-0503">Monooxygenase</keyword>
<keyword evidence="6" id="KW-0408">Iron</keyword>
<dbReference type="OMA" id="NEQEYVS"/>
<dbReference type="InterPro" id="IPR002401">
    <property type="entry name" value="Cyt_P450_E_grp-I"/>
</dbReference>
<keyword evidence="4" id="KW-0479">Metal-binding</keyword>
<sequence length="191" mass="22327">MIILSSSDRFEELTRYLCQERSMSIIGQTGYLICQKMEKNSGDTNRLSMTFQKNIIHERKERYLSGHIEQDRGKRKALLDRLLEMHMETEELSEEDIWEEVNTFVLAGHETVSSAIVWALYLIGLHCDVQEKIHDELDKVFGEDTKRPVTEKDLNELQYLDCVLKETMRVYPTAHSFGRQMPEDTNICGHI</sequence>
<dbReference type="PANTHER" id="PTHR24291">
    <property type="entry name" value="CYTOCHROME P450 FAMILY 4"/>
    <property type="match status" value="1"/>
</dbReference>
<dbReference type="GO" id="GO:0005506">
    <property type="term" value="F:iron ion binding"/>
    <property type="evidence" value="ECO:0007669"/>
    <property type="project" value="InterPro"/>
</dbReference>
<dbReference type="InterPro" id="IPR001128">
    <property type="entry name" value="Cyt_P450"/>
</dbReference>
<comment type="subcellular location">
    <subcellularLocation>
        <location evidence="2">Endoplasmic reticulum membrane</location>
    </subcellularLocation>
</comment>
<gene>
    <name evidence="9" type="ORF">HNY73_001338</name>
</gene>
<dbReference type="EMBL" id="JABXBU010000001">
    <property type="protein sequence ID" value="KAF8797022.1"/>
    <property type="molecule type" value="Genomic_DNA"/>
</dbReference>
<keyword evidence="4" id="KW-0349">Heme</keyword>
<keyword evidence="8" id="KW-0472">Membrane</keyword>
<evidence type="ECO:0000256" key="4">
    <source>
        <dbReference type="ARBA" id="ARBA00022617"/>
    </source>
</evidence>
<accession>A0A8T0G252</accession>
<evidence type="ECO:0000256" key="1">
    <source>
        <dbReference type="ARBA" id="ARBA00001971"/>
    </source>
</evidence>
<comment type="similarity">
    <text evidence="3">Belongs to the cytochrome P450 family.</text>
</comment>
<evidence type="ECO:0000256" key="7">
    <source>
        <dbReference type="ARBA" id="ARBA00023033"/>
    </source>
</evidence>
<dbReference type="InterPro" id="IPR050196">
    <property type="entry name" value="Cytochrome_P450_Monoox"/>
</dbReference>
<evidence type="ECO:0000256" key="2">
    <source>
        <dbReference type="ARBA" id="ARBA00004586"/>
    </source>
</evidence>
<evidence type="ECO:0000256" key="6">
    <source>
        <dbReference type="ARBA" id="ARBA00023004"/>
    </source>
</evidence>
<dbReference type="GO" id="GO:0020037">
    <property type="term" value="F:heme binding"/>
    <property type="evidence" value="ECO:0007669"/>
    <property type="project" value="InterPro"/>
</dbReference>
<dbReference type="Proteomes" id="UP000807504">
    <property type="component" value="Unassembled WGS sequence"/>
</dbReference>
<keyword evidence="5" id="KW-0256">Endoplasmic reticulum</keyword>
<proteinExistence type="inferred from homology"/>
<dbReference type="PRINTS" id="PR00385">
    <property type="entry name" value="P450"/>
</dbReference>
<dbReference type="InterPro" id="IPR036396">
    <property type="entry name" value="Cyt_P450_sf"/>
</dbReference>
<reference evidence="9" key="2">
    <citation type="submission" date="2020-06" db="EMBL/GenBank/DDBJ databases">
        <authorList>
            <person name="Sheffer M."/>
        </authorList>
    </citation>
    <scope>NUCLEOTIDE SEQUENCE</scope>
</reference>